<evidence type="ECO:0000313" key="2">
    <source>
        <dbReference type="Proteomes" id="UP000756387"/>
    </source>
</evidence>
<evidence type="ECO:0000313" key="1">
    <source>
        <dbReference type="EMBL" id="MBE7323809.1"/>
    </source>
</evidence>
<comment type="caution">
    <text evidence="1">The sequence shown here is derived from an EMBL/GenBank/DDBJ whole genome shotgun (WGS) entry which is preliminary data.</text>
</comment>
<name>A0ABR9RQG3_9ACTN</name>
<reference evidence="1 2" key="1">
    <citation type="submission" date="2020-10" db="EMBL/GenBank/DDBJ databases">
        <title>Nocardioides sp. isolated from sludge.</title>
        <authorList>
            <person name="Zhang X."/>
        </authorList>
    </citation>
    <scope>NUCLEOTIDE SEQUENCE [LARGE SCALE GENOMIC DNA]</scope>
    <source>
        <strain evidence="1 2">Y6</strain>
    </source>
</reference>
<dbReference type="Pfam" id="PF10698">
    <property type="entry name" value="DUF2505"/>
    <property type="match status" value="1"/>
</dbReference>
<dbReference type="RefSeq" id="WP_193637142.1">
    <property type="nucleotide sequence ID" value="NZ_JADCSA010000003.1"/>
</dbReference>
<protein>
    <submittedName>
        <fullName evidence="1">DUF2505 domain-containing protein</fullName>
    </submittedName>
</protein>
<accession>A0ABR9RQG3</accession>
<dbReference type="InterPro" id="IPR023393">
    <property type="entry name" value="START-like_dom_sf"/>
</dbReference>
<organism evidence="1 2">
    <name type="scientific">Nocardioides malaquae</name>
    <dbReference type="NCBI Taxonomy" id="2773426"/>
    <lineage>
        <taxon>Bacteria</taxon>
        <taxon>Bacillati</taxon>
        <taxon>Actinomycetota</taxon>
        <taxon>Actinomycetes</taxon>
        <taxon>Propionibacteriales</taxon>
        <taxon>Nocardioidaceae</taxon>
        <taxon>Nocardioides</taxon>
    </lineage>
</organism>
<sequence length="160" mass="17828">MTKRLQHQLTYDAPLEAVAAMLRDPEFRERVCTRQRVVSHQVEMSQDGDAADVRVERVQAVTHIPAFAAKIVGEEITIIHREVWHDHRNGDYTVGIPDRPGHINGTVSLHEEGGRTVESVDLEISVSVPLVGGKLEGVVRDLLEKALRTEHEVGVAYLAQ</sequence>
<proteinExistence type="predicted"/>
<keyword evidence="2" id="KW-1185">Reference proteome</keyword>
<dbReference type="Gene3D" id="3.30.530.20">
    <property type="match status" value="1"/>
</dbReference>
<dbReference type="Proteomes" id="UP000756387">
    <property type="component" value="Unassembled WGS sequence"/>
</dbReference>
<dbReference type="InterPro" id="IPR019639">
    <property type="entry name" value="DUF2505"/>
</dbReference>
<gene>
    <name evidence="1" type="ORF">IEQ44_03995</name>
</gene>
<dbReference type="EMBL" id="JADCSA010000003">
    <property type="protein sequence ID" value="MBE7323809.1"/>
    <property type="molecule type" value="Genomic_DNA"/>
</dbReference>
<dbReference type="SUPFAM" id="SSF55961">
    <property type="entry name" value="Bet v1-like"/>
    <property type="match status" value="1"/>
</dbReference>